<feature type="domain" description="DUF4485" evidence="3">
    <location>
        <begin position="401"/>
        <end position="486"/>
    </location>
</feature>
<proteinExistence type="predicted"/>
<keyword evidence="5" id="KW-1185">Reference proteome</keyword>
<evidence type="ECO:0000313" key="4">
    <source>
        <dbReference type="EMBL" id="KAF1379467.1"/>
    </source>
</evidence>
<dbReference type="Proteomes" id="UP000465112">
    <property type="component" value="Chromosome 15"/>
</dbReference>
<evidence type="ECO:0000259" key="3">
    <source>
        <dbReference type="Pfam" id="PF14846"/>
    </source>
</evidence>
<feature type="signal peptide" evidence="2">
    <location>
        <begin position="1"/>
        <end position="22"/>
    </location>
</feature>
<feature type="region of interest" description="Disordered" evidence="1">
    <location>
        <begin position="115"/>
        <end position="145"/>
    </location>
</feature>
<keyword evidence="2" id="KW-0732">Signal</keyword>
<organism evidence="4 5">
    <name type="scientific">Perca fluviatilis</name>
    <name type="common">European perch</name>
    <dbReference type="NCBI Taxonomy" id="8168"/>
    <lineage>
        <taxon>Eukaryota</taxon>
        <taxon>Metazoa</taxon>
        <taxon>Chordata</taxon>
        <taxon>Craniata</taxon>
        <taxon>Vertebrata</taxon>
        <taxon>Euteleostomi</taxon>
        <taxon>Actinopterygii</taxon>
        <taxon>Neopterygii</taxon>
        <taxon>Teleostei</taxon>
        <taxon>Neoteleostei</taxon>
        <taxon>Acanthomorphata</taxon>
        <taxon>Eupercaria</taxon>
        <taxon>Perciformes</taxon>
        <taxon>Percoidei</taxon>
        <taxon>Percidae</taxon>
        <taxon>Percinae</taxon>
        <taxon>Perca</taxon>
    </lineage>
</organism>
<dbReference type="EMBL" id="VHII01000015">
    <property type="protein sequence ID" value="KAF1379467.1"/>
    <property type="molecule type" value="Genomic_DNA"/>
</dbReference>
<dbReference type="PANTHER" id="PTHR18871">
    <property type="entry name" value="CENTROSOMAL PROTEIN OF 112 KDA"/>
    <property type="match status" value="1"/>
</dbReference>
<dbReference type="PANTHER" id="PTHR18871:SF2">
    <property type="entry name" value="CENTROSOMAL PROTEIN OF 112 KDA"/>
    <property type="match status" value="1"/>
</dbReference>
<accession>A0A6A5DWF0</accession>
<name>A0A6A5DWF0_PERFL</name>
<evidence type="ECO:0000313" key="5">
    <source>
        <dbReference type="Proteomes" id="UP000465112"/>
    </source>
</evidence>
<feature type="compositionally biased region" description="Polar residues" evidence="1">
    <location>
        <begin position="115"/>
        <end position="125"/>
    </location>
</feature>
<dbReference type="InterPro" id="IPR055310">
    <property type="entry name" value="CEP112"/>
</dbReference>
<dbReference type="AlphaFoldDB" id="A0A6A5DWF0"/>
<comment type="caution">
    <text evidence="4">The sequence shown here is derived from an EMBL/GenBank/DDBJ whole genome shotgun (WGS) entry which is preliminary data.</text>
</comment>
<sequence>MALGLLLWVSYICFLLFNDSAGLPSVKGYGYPYKADLRNMGDAREDEVETGQASDYQPTGLFYTRYNKFSDAQWPGLVSSQQNLLNRPSAPAADKLVNGGSRYFELENLKSLLFPSSPNQASNPANPRPGPASTNSMPSSPAGGSSLYVSQTANYEPIYLAPKFPSFDSWKPQPDGRDYGVVDSGFGSPDFNSGSSRDGASNIPHLVFEEVFQYPSETTGPSNTAGGYSQANYMSKGFSTGNAASLGGPSFPRNPTNVGAQMGLKGFWIPQKQFVGSQNVVNPRVRKPILPPPSYGKSSNGYQKARCITLKGSNGYNMDNVLSCRMMCPPRKIKLYSKFIVLLTRCCSLLLKELLTHCTARLPSAWTKAERFFFIQSDVAVKSVPKSLDTMSKHEDSWDSLDTEFDHFLLDMKPYVLKHPNKTERQRCAVWIKKLCDPATCGSGLIGRKNRNMHARLLLQMLKRGVLERPFNSKPEPGSLKTLPTYMSIYFDEPLTAQSVEHSNAGLPDWVTGELGGYTGDSLAASLLKDRVISTPITAHHRSLLDMTELLVEQSKVQLWEFELEDFDEEDAKPLLILVWEVINSMKMRDIEFEARRLLKLPEDIPPCFQHPKFVNLAQEYGRSLTQQLQSAPAPNCLAQEMW</sequence>
<evidence type="ECO:0000256" key="1">
    <source>
        <dbReference type="SAM" id="MobiDB-lite"/>
    </source>
</evidence>
<gene>
    <name evidence="4" type="ORF">PFLUV_G00176350</name>
</gene>
<dbReference type="Pfam" id="PF14846">
    <property type="entry name" value="DUF4485"/>
    <property type="match status" value="1"/>
</dbReference>
<feature type="chain" id="PRO_5025354454" description="DUF4485 domain-containing protein" evidence="2">
    <location>
        <begin position="23"/>
        <end position="643"/>
    </location>
</feature>
<feature type="compositionally biased region" description="Polar residues" evidence="1">
    <location>
        <begin position="132"/>
        <end position="145"/>
    </location>
</feature>
<evidence type="ECO:0000256" key="2">
    <source>
        <dbReference type="SAM" id="SignalP"/>
    </source>
</evidence>
<reference evidence="4 5" key="1">
    <citation type="submission" date="2019-06" db="EMBL/GenBank/DDBJ databases">
        <title>A chromosome-scale genome assembly of the European perch, Perca fluviatilis.</title>
        <authorList>
            <person name="Roques C."/>
            <person name="Zahm M."/>
            <person name="Cabau C."/>
            <person name="Klopp C."/>
            <person name="Bouchez O."/>
            <person name="Donnadieu C."/>
            <person name="Kuhl H."/>
            <person name="Gislard M."/>
            <person name="Guendouz S."/>
            <person name="Journot L."/>
            <person name="Haffray P."/>
            <person name="Bestin A."/>
            <person name="Morvezen R."/>
            <person name="Feron R."/>
            <person name="Wen M."/>
            <person name="Jouanno E."/>
            <person name="Herpin A."/>
            <person name="Schartl M."/>
            <person name="Postlethwait J."/>
            <person name="Schaerlinger B."/>
            <person name="Chardard D."/>
            <person name="Lecocq T."/>
            <person name="Poncet C."/>
            <person name="Jaffrelo L."/>
            <person name="Lampietro C."/>
            <person name="Guiguen Y."/>
        </authorList>
    </citation>
    <scope>NUCLEOTIDE SEQUENCE [LARGE SCALE GENOMIC DNA]</scope>
    <source>
        <tissue evidence="4">Blood</tissue>
    </source>
</reference>
<protein>
    <recommendedName>
        <fullName evidence="3">DUF4485 domain-containing protein</fullName>
    </recommendedName>
</protein>
<dbReference type="InterPro" id="IPR027831">
    <property type="entry name" value="DUF4485"/>
</dbReference>